<evidence type="ECO:0000313" key="1">
    <source>
        <dbReference type="EMBL" id="KAG5571140.1"/>
    </source>
</evidence>
<sequence length="68" mass="7451">MHKGKNQCSSDVFSTAADEQTSVEINEINLQLSKFGNDFSCVTSTVDDLSKFNNLPTLSMILDHLSPS</sequence>
<dbReference type="Proteomes" id="UP000824120">
    <property type="component" value="Chromosome 12"/>
</dbReference>
<comment type="caution">
    <text evidence="1">The sequence shown here is derived from an EMBL/GenBank/DDBJ whole genome shotgun (WGS) entry which is preliminary data.</text>
</comment>
<dbReference type="EMBL" id="JACXVP010000012">
    <property type="protein sequence ID" value="KAG5571140.1"/>
    <property type="molecule type" value="Genomic_DNA"/>
</dbReference>
<keyword evidence="2" id="KW-1185">Reference proteome</keyword>
<evidence type="ECO:0000313" key="2">
    <source>
        <dbReference type="Proteomes" id="UP000824120"/>
    </source>
</evidence>
<proteinExistence type="predicted"/>
<name>A0A9J5W7D7_SOLCO</name>
<gene>
    <name evidence="1" type="ORF">H5410_060906</name>
</gene>
<accession>A0A9J5W7D7</accession>
<organism evidence="1 2">
    <name type="scientific">Solanum commersonii</name>
    <name type="common">Commerson's wild potato</name>
    <name type="synonym">Commerson's nightshade</name>
    <dbReference type="NCBI Taxonomy" id="4109"/>
    <lineage>
        <taxon>Eukaryota</taxon>
        <taxon>Viridiplantae</taxon>
        <taxon>Streptophyta</taxon>
        <taxon>Embryophyta</taxon>
        <taxon>Tracheophyta</taxon>
        <taxon>Spermatophyta</taxon>
        <taxon>Magnoliopsida</taxon>
        <taxon>eudicotyledons</taxon>
        <taxon>Gunneridae</taxon>
        <taxon>Pentapetalae</taxon>
        <taxon>asterids</taxon>
        <taxon>lamiids</taxon>
        <taxon>Solanales</taxon>
        <taxon>Solanaceae</taxon>
        <taxon>Solanoideae</taxon>
        <taxon>Solaneae</taxon>
        <taxon>Solanum</taxon>
    </lineage>
</organism>
<dbReference type="AlphaFoldDB" id="A0A9J5W7D7"/>
<reference evidence="1 2" key="1">
    <citation type="submission" date="2020-09" db="EMBL/GenBank/DDBJ databases">
        <title>De no assembly of potato wild relative species, Solanum commersonii.</title>
        <authorList>
            <person name="Cho K."/>
        </authorList>
    </citation>
    <scope>NUCLEOTIDE SEQUENCE [LARGE SCALE GENOMIC DNA]</scope>
    <source>
        <strain evidence="1">LZ3.2</strain>
        <tissue evidence="1">Leaf</tissue>
    </source>
</reference>
<protein>
    <submittedName>
        <fullName evidence="1">Uncharacterized protein</fullName>
    </submittedName>
</protein>